<feature type="transmembrane region" description="Helical" evidence="1">
    <location>
        <begin position="55"/>
        <end position="76"/>
    </location>
</feature>
<dbReference type="Proteomes" id="UP000183788">
    <property type="component" value="Unassembled WGS sequence"/>
</dbReference>
<keyword evidence="1" id="KW-0472">Membrane</keyword>
<dbReference type="STRING" id="1004.SAMN05661012_04372"/>
<evidence type="ECO:0000256" key="1">
    <source>
        <dbReference type="SAM" id="Phobius"/>
    </source>
</evidence>
<dbReference type="Pfam" id="PF14352">
    <property type="entry name" value="DUF4402"/>
    <property type="match status" value="1"/>
</dbReference>
<dbReference type="InterPro" id="IPR025514">
    <property type="entry name" value="DUF4402"/>
</dbReference>
<keyword evidence="1" id="KW-1133">Transmembrane helix</keyword>
<sequence length="183" mass="19237">MKRIRWNYLVSEIQKFISGINGSICLIIIFILGSYNCAMAQEPPPRPISVYVNPAQGLIFGAFFTGSSGGTITVYADGSRTVSGSVIQANLGFPFSPAIFEVEANQGTLVSILNGPNVTLNGSSGGTLTLQLGPANTTSPFIVNTTPPARMQIRIGGTLIVGNQSANPVGSYSGTFNVTFIQE</sequence>
<evidence type="ECO:0000313" key="2">
    <source>
        <dbReference type="EMBL" id="SFW76539.1"/>
    </source>
</evidence>
<dbReference type="EMBL" id="FPIZ01000015">
    <property type="protein sequence ID" value="SFW76539.1"/>
    <property type="molecule type" value="Genomic_DNA"/>
</dbReference>
<dbReference type="AlphaFoldDB" id="A0A1K1RWK2"/>
<accession>A0A1K1RWK2</accession>
<keyword evidence="1" id="KW-0812">Transmembrane</keyword>
<evidence type="ECO:0000313" key="3">
    <source>
        <dbReference type="Proteomes" id="UP000183788"/>
    </source>
</evidence>
<organism evidence="2 3">
    <name type="scientific">Chitinophaga sancti</name>
    <dbReference type="NCBI Taxonomy" id="1004"/>
    <lineage>
        <taxon>Bacteria</taxon>
        <taxon>Pseudomonadati</taxon>
        <taxon>Bacteroidota</taxon>
        <taxon>Chitinophagia</taxon>
        <taxon>Chitinophagales</taxon>
        <taxon>Chitinophagaceae</taxon>
        <taxon>Chitinophaga</taxon>
    </lineage>
</organism>
<reference evidence="2 3" key="1">
    <citation type="submission" date="2016-11" db="EMBL/GenBank/DDBJ databases">
        <authorList>
            <person name="Jaros S."/>
            <person name="Januszkiewicz K."/>
            <person name="Wedrychowicz H."/>
        </authorList>
    </citation>
    <scope>NUCLEOTIDE SEQUENCE [LARGE SCALE GENOMIC DNA]</scope>
    <source>
        <strain evidence="2 3">DSM 784</strain>
    </source>
</reference>
<proteinExistence type="predicted"/>
<name>A0A1K1RWK2_9BACT</name>
<protein>
    <recommendedName>
        <fullName evidence="4">DUF4402 domain-containing protein</fullName>
    </recommendedName>
</protein>
<evidence type="ECO:0008006" key="4">
    <source>
        <dbReference type="Google" id="ProtNLM"/>
    </source>
</evidence>
<gene>
    <name evidence="2" type="ORF">SAMN05661012_04372</name>
</gene>
<feature type="transmembrane region" description="Helical" evidence="1">
    <location>
        <begin position="16"/>
        <end position="35"/>
    </location>
</feature>
<dbReference type="OrthoDB" id="1443914at2"/>